<dbReference type="AlphaFoldDB" id="A0A072ULH7"/>
<name>A0A072ULH7_MEDTR</name>
<dbReference type="HOGENOM" id="CLU_2797770_0_0_1"/>
<organism evidence="2 4">
    <name type="scientific">Medicago truncatula</name>
    <name type="common">Barrel medic</name>
    <name type="synonym">Medicago tribuloides</name>
    <dbReference type="NCBI Taxonomy" id="3880"/>
    <lineage>
        <taxon>Eukaryota</taxon>
        <taxon>Viridiplantae</taxon>
        <taxon>Streptophyta</taxon>
        <taxon>Embryophyta</taxon>
        <taxon>Tracheophyta</taxon>
        <taxon>Spermatophyta</taxon>
        <taxon>Magnoliopsida</taxon>
        <taxon>eudicotyledons</taxon>
        <taxon>Gunneridae</taxon>
        <taxon>Pentapetalae</taxon>
        <taxon>rosids</taxon>
        <taxon>fabids</taxon>
        <taxon>Fabales</taxon>
        <taxon>Fabaceae</taxon>
        <taxon>Papilionoideae</taxon>
        <taxon>50 kb inversion clade</taxon>
        <taxon>NPAAA clade</taxon>
        <taxon>Hologalegina</taxon>
        <taxon>IRL clade</taxon>
        <taxon>Trifolieae</taxon>
        <taxon>Medicago</taxon>
    </lineage>
</organism>
<evidence type="ECO:0000313" key="4">
    <source>
        <dbReference type="Proteomes" id="UP000002051"/>
    </source>
</evidence>
<evidence type="ECO:0000313" key="3">
    <source>
        <dbReference type="EnsemblPlants" id="KEH29903"/>
    </source>
</evidence>
<dbReference type="EnsemblPlants" id="KEH29903">
    <property type="protein sequence ID" value="KEH29903"/>
    <property type="gene ID" value="MTR_4g055843"/>
</dbReference>
<protein>
    <submittedName>
        <fullName evidence="2 3">Uncharacterized protein</fullName>
    </submittedName>
</protein>
<feature type="region of interest" description="Disordered" evidence="1">
    <location>
        <begin position="41"/>
        <end position="68"/>
    </location>
</feature>
<proteinExistence type="predicted"/>
<evidence type="ECO:0000256" key="1">
    <source>
        <dbReference type="SAM" id="MobiDB-lite"/>
    </source>
</evidence>
<reference evidence="2 4" key="1">
    <citation type="journal article" date="2011" name="Nature">
        <title>The Medicago genome provides insight into the evolution of rhizobial symbioses.</title>
        <authorList>
            <person name="Young N.D."/>
            <person name="Debelle F."/>
            <person name="Oldroyd G.E."/>
            <person name="Geurts R."/>
            <person name="Cannon S.B."/>
            <person name="Udvardi M.K."/>
            <person name="Benedito V.A."/>
            <person name="Mayer K.F."/>
            <person name="Gouzy J."/>
            <person name="Schoof H."/>
            <person name="Van de Peer Y."/>
            <person name="Proost S."/>
            <person name="Cook D.R."/>
            <person name="Meyers B.C."/>
            <person name="Spannagl M."/>
            <person name="Cheung F."/>
            <person name="De Mita S."/>
            <person name="Krishnakumar V."/>
            <person name="Gundlach H."/>
            <person name="Zhou S."/>
            <person name="Mudge J."/>
            <person name="Bharti A.K."/>
            <person name="Murray J.D."/>
            <person name="Naoumkina M.A."/>
            <person name="Rosen B."/>
            <person name="Silverstein K.A."/>
            <person name="Tang H."/>
            <person name="Rombauts S."/>
            <person name="Zhao P.X."/>
            <person name="Zhou P."/>
            <person name="Barbe V."/>
            <person name="Bardou P."/>
            <person name="Bechner M."/>
            <person name="Bellec A."/>
            <person name="Berger A."/>
            <person name="Berges H."/>
            <person name="Bidwell S."/>
            <person name="Bisseling T."/>
            <person name="Choisne N."/>
            <person name="Couloux A."/>
            <person name="Denny R."/>
            <person name="Deshpande S."/>
            <person name="Dai X."/>
            <person name="Doyle J.J."/>
            <person name="Dudez A.M."/>
            <person name="Farmer A.D."/>
            <person name="Fouteau S."/>
            <person name="Franken C."/>
            <person name="Gibelin C."/>
            <person name="Gish J."/>
            <person name="Goldstein S."/>
            <person name="Gonzalez A.J."/>
            <person name="Green P.J."/>
            <person name="Hallab A."/>
            <person name="Hartog M."/>
            <person name="Hua A."/>
            <person name="Humphray S.J."/>
            <person name="Jeong D.H."/>
            <person name="Jing Y."/>
            <person name="Jocker A."/>
            <person name="Kenton S.M."/>
            <person name="Kim D.J."/>
            <person name="Klee K."/>
            <person name="Lai H."/>
            <person name="Lang C."/>
            <person name="Lin S."/>
            <person name="Macmil S.L."/>
            <person name="Magdelenat G."/>
            <person name="Matthews L."/>
            <person name="McCorrison J."/>
            <person name="Monaghan E.L."/>
            <person name="Mun J.H."/>
            <person name="Najar F.Z."/>
            <person name="Nicholson C."/>
            <person name="Noirot C."/>
            <person name="O'Bleness M."/>
            <person name="Paule C.R."/>
            <person name="Poulain J."/>
            <person name="Prion F."/>
            <person name="Qin B."/>
            <person name="Qu C."/>
            <person name="Retzel E.F."/>
            <person name="Riddle C."/>
            <person name="Sallet E."/>
            <person name="Samain S."/>
            <person name="Samson N."/>
            <person name="Sanders I."/>
            <person name="Saurat O."/>
            <person name="Scarpelli C."/>
            <person name="Schiex T."/>
            <person name="Segurens B."/>
            <person name="Severin A.J."/>
            <person name="Sherrier D.J."/>
            <person name="Shi R."/>
            <person name="Sims S."/>
            <person name="Singer S.R."/>
            <person name="Sinharoy S."/>
            <person name="Sterck L."/>
            <person name="Viollet A."/>
            <person name="Wang B.B."/>
            <person name="Wang K."/>
            <person name="Wang M."/>
            <person name="Wang X."/>
            <person name="Warfsmann J."/>
            <person name="Weissenbach J."/>
            <person name="White D.D."/>
            <person name="White J.D."/>
            <person name="Wiley G.B."/>
            <person name="Wincker P."/>
            <person name="Xing Y."/>
            <person name="Yang L."/>
            <person name="Yao Z."/>
            <person name="Ying F."/>
            <person name="Zhai J."/>
            <person name="Zhou L."/>
            <person name="Zuber A."/>
            <person name="Denarie J."/>
            <person name="Dixon R.A."/>
            <person name="May G.D."/>
            <person name="Schwartz D.C."/>
            <person name="Rogers J."/>
            <person name="Quetier F."/>
            <person name="Town C.D."/>
            <person name="Roe B.A."/>
        </authorList>
    </citation>
    <scope>NUCLEOTIDE SEQUENCE [LARGE SCALE GENOMIC DNA]</scope>
    <source>
        <strain evidence="2">A17</strain>
        <strain evidence="3 4">cv. Jemalong A17</strain>
    </source>
</reference>
<dbReference type="Proteomes" id="UP000002051">
    <property type="component" value="Chromosome 4"/>
</dbReference>
<accession>A0A072ULH7</accession>
<reference evidence="2 4" key="2">
    <citation type="journal article" date="2014" name="BMC Genomics">
        <title>An improved genome release (version Mt4.0) for the model legume Medicago truncatula.</title>
        <authorList>
            <person name="Tang H."/>
            <person name="Krishnakumar V."/>
            <person name="Bidwell S."/>
            <person name="Rosen B."/>
            <person name="Chan A."/>
            <person name="Zhou S."/>
            <person name="Gentzbittel L."/>
            <person name="Childs K.L."/>
            <person name="Yandell M."/>
            <person name="Gundlach H."/>
            <person name="Mayer K.F."/>
            <person name="Schwartz D.C."/>
            <person name="Town C.D."/>
        </authorList>
    </citation>
    <scope>GENOME REANNOTATION</scope>
    <source>
        <strain evidence="2">A17</strain>
        <strain evidence="3 4">cv. Jemalong A17</strain>
    </source>
</reference>
<sequence>MTENIKIHHIFYVTESLHKLCLGDVFSLSLGLSTKQARPDQVKTGQAVDPCRPAWPIPNPSNKEKLKS</sequence>
<reference evidence="3" key="3">
    <citation type="submission" date="2015-04" db="UniProtKB">
        <authorList>
            <consortium name="EnsemblPlants"/>
        </authorList>
    </citation>
    <scope>IDENTIFICATION</scope>
    <source>
        <strain evidence="3">cv. Jemalong A17</strain>
    </source>
</reference>
<gene>
    <name evidence="2" type="ordered locus">MTR_4g055843</name>
</gene>
<keyword evidence="4" id="KW-1185">Reference proteome</keyword>
<evidence type="ECO:0000313" key="2">
    <source>
        <dbReference type="EMBL" id="KEH29903.1"/>
    </source>
</evidence>
<dbReference type="EMBL" id="CM001220">
    <property type="protein sequence ID" value="KEH29903.1"/>
    <property type="molecule type" value="Genomic_DNA"/>
</dbReference>